<proteinExistence type="inferred from homology"/>
<dbReference type="PANTHER" id="PTHR43513:SF3">
    <property type="entry name" value="DIHYDROOROTATE DEHYDROGENASE B (NAD(+)), ELECTRON TRANSFER SUBUNIT-RELATED"/>
    <property type="match status" value="1"/>
</dbReference>
<dbReference type="InterPro" id="IPR012165">
    <property type="entry name" value="Cyt_c3_hydrogenase_gsu"/>
</dbReference>
<evidence type="ECO:0000256" key="6">
    <source>
        <dbReference type="ARBA" id="ARBA00022827"/>
    </source>
</evidence>
<dbReference type="InterPro" id="IPR037117">
    <property type="entry name" value="Dihydroorotate_DH_ele_sf"/>
</dbReference>
<dbReference type="GO" id="GO:0051537">
    <property type="term" value="F:2 iron, 2 sulfur cluster binding"/>
    <property type="evidence" value="ECO:0007669"/>
    <property type="project" value="UniProtKB-KW"/>
</dbReference>
<dbReference type="GO" id="GO:0006221">
    <property type="term" value="P:pyrimidine nucleotide biosynthetic process"/>
    <property type="evidence" value="ECO:0007669"/>
    <property type="project" value="InterPro"/>
</dbReference>
<evidence type="ECO:0000256" key="5">
    <source>
        <dbReference type="ARBA" id="ARBA00022723"/>
    </source>
</evidence>
<dbReference type="Gene3D" id="3.40.50.80">
    <property type="entry name" value="Nucleotide-binding domain of ferredoxin-NADP reductase (FNR) module"/>
    <property type="match status" value="1"/>
</dbReference>
<feature type="domain" description="Oxidoreductase FAD/NAD(P)-binding" evidence="11">
    <location>
        <begin position="102"/>
        <end position="215"/>
    </location>
</feature>
<protein>
    <recommendedName>
        <fullName evidence="14">FAD-binding FR-type domain-containing protein</fullName>
    </recommendedName>
</protein>
<keyword evidence="8" id="KW-0408">Iron</keyword>
<dbReference type="InterPro" id="IPR050353">
    <property type="entry name" value="PyrK_electron_transfer"/>
</dbReference>
<dbReference type="PANTHER" id="PTHR43513">
    <property type="entry name" value="DIHYDROOROTATE DEHYDROGENASE B (NAD(+)), ELECTRON TRANSFER SUBUNIT"/>
    <property type="match status" value="1"/>
</dbReference>
<evidence type="ECO:0000256" key="2">
    <source>
        <dbReference type="ARBA" id="ARBA00022448"/>
    </source>
</evidence>
<keyword evidence="3" id="KW-0285">Flavoprotein</keyword>
<keyword evidence="2" id="KW-0813">Transport</keyword>
<dbReference type="Pfam" id="PF10418">
    <property type="entry name" value="DHODB_Fe-S_bind"/>
    <property type="match status" value="1"/>
</dbReference>
<feature type="non-terminal residue" evidence="13">
    <location>
        <position position="269"/>
    </location>
</feature>
<evidence type="ECO:0000256" key="9">
    <source>
        <dbReference type="ARBA" id="ARBA00023014"/>
    </source>
</evidence>
<evidence type="ECO:0000256" key="3">
    <source>
        <dbReference type="ARBA" id="ARBA00022630"/>
    </source>
</evidence>
<keyword evidence="5" id="KW-0479">Metal-binding</keyword>
<comment type="caution">
    <text evidence="13">The sequence shown here is derived from an EMBL/GenBank/DDBJ whole genome shotgun (WGS) entry which is preliminary data.</text>
</comment>
<evidence type="ECO:0000256" key="10">
    <source>
        <dbReference type="ARBA" id="ARBA00034078"/>
    </source>
</evidence>
<gene>
    <name evidence="13" type="ORF">S12H4_36619</name>
</gene>
<evidence type="ECO:0008006" key="14">
    <source>
        <dbReference type="Google" id="ProtNLM"/>
    </source>
</evidence>
<evidence type="ECO:0000256" key="8">
    <source>
        <dbReference type="ARBA" id="ARBA00023004"/>
    </source>
</evidence>
<evidence type="ECO:0000313" key="13">
    <source>
        <dbReference type="EMBL" id="GAI92676.1"/>
    </source>
</evidence>
<dbReference type="AlphaFoldDB" id="X1TMT3"/>
<dbReference type="InterPro" id="IPR017938">
    <property type="entry name" value="Riboflavin_synthase-like_b-brl"/>
</dbReference>
<dbReference type="Gene3D" id="2.10.240.10">
    <property type="entry name" value="Dihydroorotate dehydrogenase, electron transfer subunit"/>
    <property type="match status" value="1"/>
</dbReference>
<comment type="cofactor">
    <cofactor evidence="10">
        <name>[2Fe-2S] cluster</name>
        <dbReference type="ChEBI" id="CHEBI:190135"/>
    </cofactor>
</comment>
<dbReference type="GO" id="GO:0016491">
    <property type="term" value="F:oxidoreductase activity"/>
    <property type="evidence" value="ECO:0007669"/>
    <property type="project" value="InterPro"/>
</dbReference>
<evidence type="ECO:0000256" key="4">
    <source>
        <dbReference type="ARBA" id="ARBA00022714"/>
    </source>
</evidence>
<feature type="non-terminal residue" evidence="13">
    <location>
        <position position="1"/>
    </location>
</feature>
<keyword evidence="7" id="KW-0249">Electron transport</keyword>
<dbReference type="InterPro" id="IPR001433">
    <property type="entry name" value="OxRdtase_FAD/NAD-bd"/>
</dbReference>
<dbReference type="Gene3D" id="2.40.30.10">
    <property type="entry name" value="Translation factors"/>
    <property type="match status" value="1"/>
</dbReference>
<name>X1TMT3_9ZZZZ</name>
<evidence type="ECO:0000259" key="12">
    <source>
        <dbReference type="Pfam" id="PF10418"/>
    </source>
</evidence>
<keyword evidence="4" id="KW-0001">2Fe-2S</keyword>
<dbReference type="GO" id="GO:0050660">
    <property type="term" value="F:flavin adenine dinucleotide binding"/>
    <property type="evidence" value="ECO:0007669"/>
    <property type="project" value="InterPro"/>
</dbReference>
<reference evidence="13" key="1">
    <citation type="journal article" date="2014" name="Front. Microbiol.">
        <title>High frequency of phylogenetically diverse reductive dehalogenase-homologous genes in deep subseafloor sedimentary metagenomes.</title>
        <authorList>
            <person name="Kawai M."/>
            <person name="Futagami T."/>
            <person name="Toyoda A."/>
            <person name="Takaki Y."/>
            <person name="Nishi S."/>
            <person name="Hori S."/>
            <person name="Arai W."/>
            <person name="Tsubouchi T."/>
            <person name="Morono Y."/>
            <person name="Uchiyama I."/>
            <person name="Ito T."/>
            <person name="Fujiyama A."/>
            <person name="Inagaki F."/>
            <person name="Takami H."/>
        </authorList>
    </citation>
    <scope>NUCLEOTIDE SEQUENCE</scope>
    <source>
        <strain evidence="13">Expedition CK06-06</strain>
    </source>
</reference>
<dbReference type="Pfam" id="PF00175">
    <property type="entry name" value="NAD_binding_1"/>
    <property type="match status" value="1"/>
</dbReference>
<dbReference type="SUPFAM" id="SSF63380">
    <property type="entry name" value="Riboflavin synthase domain-like"/>
    <property type="match status" value="1"/>
</dbReference>
<dbReference type="SUPFAM" id="SSF52343">
    <property type="entry name" value="Ferredoxin reductase-like, C-terminal NADP-linked domain"/>
    <property type="match status" value="1"/>
</dbReference>
<dbReference type="EMBL" id="BARW01021847">
    <property type="protein sequence ID" value="GAI92676.1"/>
    <property type="molecule type" value="Genomic_DNA"/>
</dbReference>
<accession>X1TMT3</accession>
<dbReference type="GO" id="GO:0046872">
    <property type="term" value="F:metal ion binding"/>
    <property type="evidence" value="ECO:0007669"/>
    <property type="project" value="UniProtKB-KW"/>
</dbReference>
<evidence type="ECO:0000256" key="7">
    <source>
        <dbReference type="ARBA" id="ARBA00022982"/>
    </source>
</evidence>
<dbReference type="PRINTS" id="PR00406">
    <property type="entry name" value="CYTB5RDTASE"/>
</dbReference>
<evidence type="ECO:0000259" key="11">
    <source>
        <dbReference type="Pfam" id="PF00175"/>
    </source>
</evidence>
<dbReference type="InterPro" id="IPR039261">
    <property type="entry name" value="FNR_nucleotide-bd"/>
</dbReference>
<sequence length="269" mass="28615">ANFQPGQFAQFDLSKTALPSPDAVPVPEELRDACSRKILLRRPFSFAEVTPDGDKTFAELLYCVVGPATVRMTTLSAGDRIDVIGPLGRGYRIPEGKKTVLLLGGGMGTPPLQHLAQSLTARDTGINVVSLSGAKTAEALPFEGRLDEISQTLGFSVPEFAKYGIESLIATDDGSAGYHGLVTDCLAEWLEKTDLAFDNIIICACGPEPMLAGVAQIAAEKNIDCQVCMERRMACGIGLCQSCAVECKVAGSNETIYKMCCQDGPVFDA</sequence>
<dbReference type="InterPro" id="IPR019480">
    <property type="entry name" value="Dihydroorotate_DH_Fe-S-bd"/>
</dbReference>
<dbReference type="CDD" id="cd06218">
    <property type="entry name" value="DHOD_e_trans"/>
    <property type="match status" value="1"/>
</dbReference>
<keyword evidence="9" id="KW-0411">Iron-sulfur</keyword>
<comment type="similarity">
    <text evidence="1">Belongs to the PyrK family.</text>
</comment>
<feature type="domain" description="Dihydroorotate dehydrogenase electron transfer subunit iron-sulphur cluster binding" evidence="12">
    <location>
        <begin position="230"/>
        <end position="269"/>
    </location>
</feature>
<dbReference type="PIRSF" id="PIRSF006816">
    <property type="entry name" value="Cyc3_hyd_g"/>
    <property type="match status" value="1"/>
</dbReference>
<evidence type="ECO:0000256" key="1">
    <source>
        <dbReference type="ARBA" id="ARBA00006422"/>
    </source>
</evidence>
<keyword evidence="6" id="KW-0274">FAD</keyword>
<organism evidence="13">
    <name type="scientific">marine sediment metagenome</name>
    <dbReference type="NCBI Taxonomy" id="412755"/>
    <lineage>
        <taxon>unclassified sequences</taxon>
        <taxon>metagenomes</taxon>
        <taxon>ecological metagenomes</taxon>
    </lineage>
</organism>